<dbReference type="OrthoDB" id="103819at2759"/>
<dbReference type="PROSITE" id="PS50048">
    <property type="entry name" value="ZN2_CY6_FUNGAL_2"/>
    <property type="match status" value="1"/>
</dbReference>
<name>A0A6A7A4P8_9PLEO</name>
<dbReference type="Proteomes" id="UP000799424">
    <property type="component" value="Unassembled WGS sequence"/>
</dbReference>
<dbReference type="PANTHER" id="PTHR46910">
    <property type="entry name" value="TRANSCRIPTION FACTOR PDR1"/>
    <property type="match status" value="1"/>
</dbReference>
<dbReference type="InterPro" id="IPR001138">
    <property type="entry name" value="Zn2Cys6_DnaBD"/>
</dbReference>
<feature type="region of interest" description="Disordered" evidence="2">
    <location>
        <begin position="60"/>
        <end position="90"/>
    </location>
</feature>
<dbReference type="GO" id="GO:0008270">
    <property type="term" value="F:zinc ion binding"/>
    <property type="evidence" value="ECO:0007669"/>
    <property type="project" value="InterPro"/>
</dbReference>
<gene>
    <name evidence="4" type="ORF">CC86DRAFT_347591</name>
</gene>
<accession>A0A6A7A4P8</accession>
<reference evidence="4" key="1">
    <citation type="journal article" date="2020" name="Stud. Mycol.">
        <title>101 Dothideomycetes genomes: a test case for predicting lifestyles and emergence of pathogens.</title>
        <authorList>
            <person name="Haridas S."/>
            <person name="Albert R."/>
            <person name="Binder M."/>
            <person name="Bloem J."/>
            <person name="Labutti K."/>
            <person name="Salamov A."/>
            <person name="Andreopoulos B."/>
            <person name="Baker S."/>
            <person name="Barry K."/>
            <person name="Bills G."/>
            <person name="Bluhm B."/>
            <person name="Cannon C."/>
            <person name="Castanera R."/>
            <person name="Culley D."/>
            <person name="Daum C."/>
            <person name="Ezra D."/>
            <person name="Gonzalez J."/>
            <person name="Henrissat B."/>
            <person name="Kuo A."/>
            <person name="Liang C."/>
            <person name="Lipzen A."/>
            <person name="Lutzoni F."/>
            <person name="Magnuson J."/>
            <person name="Mondo S."/>
            <person name="Nolan M."/>
            <person name="Ohm R."/>
            <person name="Pangilinan J."/>
            <person name="Park H.-J."/>
            <person name="Ramirez L."/>
            <person name="Alfaro M."/>
            <person name="Sun H."/>
            <person name="Tritt A."/>
            <person name="Yoshinaga Y."/>
            <person name="Zwiers L.-H."/>
            <person name="Turgeon B."/>
            <person name="Goodwin S."/>
            <person name="Spatafora J."/>
            <person name="Crous P."/>
            <person name="Grigoriev I."/>
        </authorList>
    </citation>
    <scope>NUCLEOTIDE SEQUENCE</scope>
    <source>
        <strain evidence="4">CBS 113818</strain>
    </source>
</reference>
<feature type="compositionally biased region" description="Acidic residues" evidence="2">
    <location>
        <begin position="69"/>
        <end position="78"/>
    </location>
</feature>
<sequence length="737" mass="82137">MPLGEKQVLQISTSIFPTQISLTFELTQHRADDSLPDLACTRCRERKIRCDRERPQCKNCEREKGSANDAEDVPEDSGEGGSPDDSSPASRDAIELHIFRNRVDMTDRYHGPSSLFSLCNHFRIRALECTPPKHPRLDMLHNLCEIAGVTESFPFSTDQPLTHLLPKQQVVTALNFFFQHLDCTIDIFVQSNLLSNLERVYSQPPTPDDDPWVVCFKAITLLVLGTEISRRSDNALFGDFTRSILPSRVGLVNSRLLSTPRLINVQTLIILSVAAERFDPPGWGESLFSYACLLAKTMGLQHANIPPQDASLGDQTESAKVLQSLFTRDKTLGTTRGSVSWLSKYDCFIANGTNQQALYSDRMQLSCIQDDIHRMIQDQSRRRSISSRKQQAALQVIEEQLNAFASASGIFNTPHAFSKRRATMALEFLSTRILAFQQGSEARHAEKMRSDARASCLLLLIADGDQDEKIHKTFRTLVCPTSQAYPRDKGDASIEVQAVPFTSIFDTFSVPAFFILLEGLLRPSNGESTVQDDADLELLIKVSASYKRCIGRIQANSYHGKVGWMFEKLLGMISHLQQAEHPSSISTPPPTTAAEKSFSNSTTRVPNSPQMLAMDTAFATSTAQMPGLITSMDFSNLMMTPKDGDMRDWFTSPPTLTTPLSWDGCFPATPLLGTDLPFDMLNAMDIAGSDTTDLLTQLLSTSDCLPDLSMPCMQWSTPTPQAPFMRKRQRTYDETIE</sequence>
<dbReference type="Gene3D" id="4.10.240.10">
    <property type="entry name" value="Zn(2)-C6 fungal-type DNA-binding domain"/>
    <property type="match status" value="1"/>
</dbReference>
<proteinExistence type="predicted"/>
<organism evidence="4 5">
    <name type="scientific">Ophiobolus disseminans</name>
    <dbReference type="NCBI Taxonomy" id="1469910"/>
    <lineage>
        <taxon>Eukaryota</taxon>
        <taxon>Fungi</taxon>
        <taxon>Dikarya</taxon>
        <taxon>Ascomycota</taxon>
        <taxon>Pezizomycotina</taxon>
        <taxon>Dothideomycetes</taxon>
        <taxon>Pleosporomycetidae</taxon>
        <taxon>Pleosporales</taxon>
        <taxon>Pleosporineae</taxon>
        <taxon>Phaeosphaeriaceae</taxon>
        <taxon>Ophiobolus</taxon>
    </lineage>
</organism>
<evidence type="ECO:0000313" key="5">
    <source>
        <dbReference type="Proteomes" id="UP000799424"/>
    </source>
</evidence>
<feature type="domain" description="Zn(2)-C6 fungal-type" evidence="3">
    <location>
        <begin position="39"/>
        <end position="62"/>
    </location>
</feature>
<feature type="region of interest" description="Disordered" evidence="2">
    <location>
        <begin position="581"/>
        <end position="606"/>
    </location>
</feature>
<evidence type="ECO:0000313" key="4">
    <source>
        <dbReference type="EMBL" id="KAF2827804.1"/>
    </source>
</evidence>
<dbReference type="Pfam" id="PF00172">
    <property type="entry name" value="Zn_clus"/>
    <property type="match status" value="1"/>
</dbReference>
<feature type="compositionally biased region" description="Polar residues" evidence="2">
    <location>
        <begin position="597"/>
        <end position="606"/>
    </location>
</feature>
<dbReference type="CDD" id="cd12148">
    <property type="entry name" value="fungal_TF_MHR"/>
    <property type="match status" value="1"/>
</dbReference>
<dbReference type="CDD" id="cd00067">
    <property type="entry name" value="GAL4"/>
    <property type="match status" value="1"/>
</dbReference>
<evidence type="ECO:0000256" key="2">
    <source>
        <dbReference type="SAM" id="MobiDB-lite"/>
    </source>
</evidence>
<dbReference type="PANTHER" id="PTHR46910:SF25">
    <property type="entry name" value="ABC-TRANSPORTER-REGULATING TRANSCRIPTION FACTOR"/>
    <property type="match status" value="1"/>
</dbReference>
<keyword evidence="1" id="KW-0539">Nucleus</keyword>
<protein>
    <recommendedName>
        <fullName evidence="3">Zn(2)-C6 fungal-type domain-containing protein</fullName>
    </recommendedName>
</protein>
<dbReference type="InterPro" id="IPR036864">
    <property type="entry name" value="Zn2-C6_fun-type_DNA-bd_sf"/>
</dbReference>
<dbReference type="GO" id="GO:0000981">
    <property type="term" value="F:DNA-binding transcription factor activity, RNA polymerase II-specific"/>
    <property type="evidence" value="ECO:0007669"/>
    <property type="project" value="InterPro"/>
</dbReference>
<evidence type="ECO:0000259" key="3">
    <source>
        <dbReference type="PROSITE" id="PS50048"/>
    </source>
</evidence>
<dbReference type="AlphaFoldDB" id="A0A6A7A4P8"/>
<evidence type="ECO:0000256" key="1">
    <source>
        <dbReference type="ARBA" id="ARBA00023242"/>
    </source>
</evidence>
<dbReference type="SUPFAM" id="SSF57701">
    <property type="entry name" value="Zn2/Cys6 DNA-binding domain"/>
    <property type="match status" value="1"/>
</dbReference>
<dbReference type="EMBL" id="MU006223">
    <property type="protein sequence ID" value="KAF2827804.1"/>
    <property type="molecule type" value="Genomic_DNA"/>
</dbReference>
<keyword evidence="5" id="KW-1185">Reference proteome</keyword>
<dbReference type="InterPro" id="IPR050987">
    <property type="entry name" value="AtrR-like"/>
</dbReference>
<dbReference type="SMART" id="SM00066">
    <property type="entry name" value="GAL4"/>
    <property type="match status" value="1"/>
</dbReference>